<feature type="compositionally biased region" description="Gly residues" evidence="1">
    <location>
        <begin position="175"/>
        <end position="184"/>
    </location>
</feature>
<evidence type="ECO:0000256" key="1">
    <source>
        <dbReference type="SAM" id="MobiDB-lite"/>
    </source>
</evidence>
<feature type="chain" id="PRO_5028852320" evidence="2">
    <location>
        <begin position="28"/>
        <end position="184"/>
    </location>
</feature>
<dbReference type="Proteomes" id="UP000509222">
    <property type="component" value="Chromosome"/>
</dbReference>
<keyword evidence="4" id="KW-1185">Reference proteome</keyword>
<reference evidence="4" key="1">
    <citation type="submission" date="2020-06" db="EMBL/GenBank/DDBJ databases">
        <title>Isolation of Planomicrobium glaciei.</title>
        <authorList>
            <person name="Malisova L."/>
            <person name="Safrankova R."/>
            <person name="Jakubu V."/>
            <person name="Spanelova P."/>
        </authorList>
    </citation>
    <scope>NUCLEOTIDE SEQUENCE [LARGE SCALE GENOMIC DNA]</scope>
    <source>
        <strain evidence="4">NRL-ATB46093</strain>
    </source>
</reference>
<dbReference type="EMBL" id="CP051177">
    <property type="protein sequence ID" value="QKX50276.1"/>
    <property type="molecule type" value="Genomic_DNA"/>
</dbReference>
<evidence type="ECO:0000313" key="4">
    <source>
        <dbReference type="Proteomes" id="UP000509222"/>
    </source>
</evidence>
<dbReference type="PROSITE" id="PS51257">
    <property type="entry name" value="PROKAR_LIPOPROTEIN"/>
    <property type="match status" value="1"/>
</dbReference>
<gene>
    <name evidence="3" type="ORF">HF394_06545</name>
</gene>
<feature type="region of interest" description="Disordered" evidence="1">
    <location>
        <begin position="161"/>
        <end position="184"/>
    </location>
</feature>
<feature type="signal peptide" evidence="2">
    <location>
        <begin position="1"/>
        <end position="27"/>
    </location>
</feature>
<name>A0A7H8Q8J0_9BACL</name>
<keyword evidence="2" id="KW-0732">Signal</keyword>
<organism evidence="3 4">
    <name type="scientific">Planococcus glaciei</name>
    <dbReference type="NCBI Taxonomy" id="459472"/>
    <lineage>
        <taxon>Bacteria</taxon>
        <taxon>Bacillati</taxon>
        <taxon>Bacillota</taxon>
        <taxon>Bacilli</taxon>
        <taxon>Bacillales</taxon>
        <taxon>Caryophanaceae</taxon>
        <taxon>Planococcus</taxon>
    </lineage>
</organism>
<dbReference type="Pfam" id="PF14042">
    <property type="entry name" value="DUF4247"/>
    <property type="match status" value="1"/>
</dbReference>
<dbReference type="AlphaFoldDB" id="A0A7H8Q8J0"/>
<evidence type="ECO:0000313" key="3">
    <source>
        <dbReference type="EMBL" id="QKX50276.1"/>
    </source>
</evidence>
<dbReference type="RefSeq" id="WP_053166915.1">
    <property type="nucleotide sequence ID" value="NZ_CP051177.1"/>
</dbReference>
<sequence length="184" mass="19533">MKKKKWLTGLLAAVLFLSACGSSLSQAEDYVENNYTFVNAVQSDSGSNSSAMLYRSDKDLAGTVAELSEAQEPDQVGEEIEGRQVLVYDDDFVILTEDPDNPGTTLVEVADEEFVRTHYNPGFFSGMLLGSLLSNRFGSGWNQSQATRCARGGCYSGGGGYNSIPSATTGRGSTFRGGGPGVGK</sequence>
<protein>
    <submittedName>
        <fullName evidence="3">DUF4247 domain-containing protein</fullName>
    </submittedName>
</protein>
<dbReference type="InterPro" id="IPR025341">
    <property type="entry name" value="DUF4247"/>
</dbReference>
<accession>A0A7H8Q8J0</accession>
<proteinExistence type="predicted"/>
<evidence type="ECO:0000256" key="2">
    <source>
        <dbReference type="SAM" id="SignalP"/>
    </source>
</evidence>